<organism evidence="1">
    <name type="scientific">Ophidiomyces ophidiicola</name>
    <dbReference type="NCBI Taxonomy" id="1387563"/>
    <lineage>
        <taxon>Eukaryota</taxon>
        <taxon>Fungi</taxon>
        <taxon>Dikarya</taxon>
        <taxon>Ascomycota</taxon>
        <taxon>Pezizomycotina</taxon>
        <taxon>Eurotiomycetes</taxon>
        <taxon>Eurotiomycetidae</taxon>
        <taxon>Onygenales</taxon>
        <taxon>Onygenaceae</taxon>
        <taxon>Ophidiomyces</taxon>
    </lineage>
</organism>
<gene>
    <name evidence="1" type="ORF">LOY88_001309</name>
</gene>
<comment type="caution">
    <text evidence="1">The sequence shown here is derived from an EMBL/GenBank/DDBJ whole genome shotgun (WGS) entry which is preliminary data.</text>
</comment>
<proteinExistence type="predicted"/>
<name>A0ACB8V245_9EURO</name>
<reference evidence="1" key="1">
    <citation type="journal article" date="2022" name="bioRxiv">
        <title>Population genetic analysis of Ophidiomyces ophidiicola, the causative agent of snake fungal disease, indicates recent introductions to the USA.</title>
        <authorList>
            <person name="Ladner J.T."/>
            <person name="Palmer J.M."/>
            <person name="Ettinger C.L."/>
            <person name="Stajich J.E."/>
            <person name="Farrell T.M."/>
            <person name="Glorioso B.M."/>
            <person name="Lawson B."/>
            <person name="Price S.J."/>
            <person name="Stengle A.G."/>
            <person name="Grear D.A."/>
            <person name="Lorch J.M."/>
        </authorList>
    </citation>
    <scope>NUCLEOTIDE SEQUENCE</scope>
    <source>
        <strain evidence="1">NWHC 24266-5</strain>
    </source>
</reference>
<dbReference type="EMBL" id="JALBCA010000014">
    <property type="protein sequence ID" value="KAI2391008.1"/>
    <property type="molecule type" value="Genomic_DNA"/>
</dbReference>
<evidence type="ECO:0000313" key="1">
    <source>
        <dbReference type="EMBL" id="KAI2391008.1"/>
    </source>
</evidence>
<sequence>MRASSILRMASSSMITSPSSLRPAPLALLPPLHLYRRLLRAHRKLPSELRLLGDEYVKAEFRAHRAVDNPIHIVGFLTEWQLYAQKLEGDSWRGEKLDKGKLDKMNDQQIGQLYELMQATRNMGDKDN</sequence>
<protein>
    <submittedName>
        <fullName evidence="1">Uncharacterized protein</fullName>
    </submittedName>
</protein>
<accession>A0ACB8V245</accession>